<dbReference type="AlphaFoldDB" id="A0A4P8XRB6"/>
<dbReference type="EMBL" id="CP040396">
    <property type="protein sequence ID" value="QCT04915.1"/>
    <property type="molecule type" value="Genomic_DNA"/>
</dbReference>
<accession>A0A4P8XRB6</accession>
<evidence type="ECO:0000313" key="1">
    <source>
        <dbReference type="EMBL" id="QCT04915.1"/>
    </source>
</evidence>
<organism evidence="1 2">
    <name type="scientific">Paenibacillus algicola</name>
    <dbReference type="NCBI Taxonomy" id="2565926"/>
    <lineage>
        <taxon>Bacteria</taxon>
        <taxon>Bacillati</taxon>
        <taxon>Bacillota</taxon>
        <taxon>Bacilli</taxon>
        <taxon>Bacillales</taxon>
        <taxon>Paenibacillaceae</taxon>
        <taxon>Paenibacillus</taxon>
    </lineage>
</organism>
<reference evidence="1 2" key="1">
    <citation type="submission" date="2019-05" db="EMBL/GenBank/DDBJ databases">
        <authorList>
            <person name="Chen C."/>
        </authorList>
    </citation>
    <scope>NUCLEOTIDE SEQUENCE [LARGE SCALE GENOMIC DNA]</scope>
    <source>
        <strain evidence="1 2">HB172198</strain>
    </source>
</reference>
<evidence type="ECO:0000313" key="2">
    <source>
        <dbReference type="Proteomes" id="UP000300879"/>
    </source>
</evidence>
<sequence length="39" mass="4318">MESCVCLWVTEDHGLKEVFVTGAKKSGGRTEVRPPLLDE</sequence>
<proteinExistence type="predicted"/>
<dbReference type="KEGG" id="palo:E6C60_4210"/>
<protein>
    <submittedName>
        <fullName evidence="1">Uncharacterized protein</fullName>
    </submittedName>
</protein>
<name>A0A4P8XRB6_9BACL</name>
<keyword evidence="2" id="KW-1185">Reference proteome</keyword>
<gene>
    <name evidence="1" type="ORF">E6C60_4210</name>
</gene>
<dbReference type="Proteomes" id="UP000300879">
    <property type="component" value="Chromosome"/>
</dbReference>